<accession>A0ABU8U0A6</accession>
<reference evidence="1 2" key="1">
    <citation type="submission" date="2024-03" db="EMBL/GenBank/DDBJ databases">
        <title>Novel Streptomyces species of biotechnological and ecological value are a feature of Machair soil.</title>
        <authorList>
            <person name="Prole J.R."/>
            <person name="Goodfellow M."/>
            <person name="Allenby N."/>
            <person name="Ward A.C."/>
        </authorList>
    </citation>
    <scope>NUCLEOTIDE SEQUENCE [LARGE SCALE GENOMIC DNA]</scope>
    <source>
        <strain evidence="1 2">MS1.HAVA.3</strain>
    </source>
</reference>
<gene>
    <name evidence="1" type="ORF">WKI68_06895</name>
</gene>
<dbReference type="EMBL" id="JBBKAM010000002">
    <property type="protein sequence ID" value="MEJ8641272.1"/>
    <property type="molecule type" value="Genomic_DNA"/>
</dbReference>
<protein>
    <submittedName>
        <fullName evidence="1">Uncharacterized protein</fullName>
    </submittedName>
</protein>
<organism evidence="1 2">
    <name type="scientific">Streptomyces caledonius</name>
    <dbReference type="NCBI Taxonomy" id="3134107"/>
    <lineage>
        <taxon>Bacteria</taxon>
        <taxon>Bacillati</taxon>
        <taxon>Actinomycetota</taxon>
        <taxon>Actinomycetes</taxon>
        <taxon>Kitasatosporales</taxon>
        <taxon>Streptomycetaceae</taxon>
        <taxon>Streptomyces</taxon>
    </lineage>
</organism>
<comment type="caution">
    <text evidence="1">The sequence shown here is derived from an EMBL/GenBank/DDBJ whole genome shotgun (WGS) entry which is preliminary data.</text>
</comment>
<proteinExistence type="predicted"/>
<sequence>MTVALRPLTVALSEETSCVSLTASVGSGWAVPATNPGVISFSATGSLIVKTGRPWQGSAVSGIVCTGSPAPPVGTGVRRKRQTALRTSVDFTASRAA</sequence>
<evidence type="ECO:0000313" key="1">
    <source>
        <dbReference type="EMBL" id="MEJ8641272.1"/>
    </source>
</evidence>
<evidence type="ECO:0000313" key="2">
    <source>
        <dbReference type="Proteomes" id="UP001382904"/>
    </source>
</evidence>
<keyword evidence="2" id="KW-1185">Reference proteome</keyword>
<dbReference type="Proteomes" id="UP001382904">
    <property type="component" value="Unassembled WGS sequence"/>
</dbReference>
<name>A0ABU8U0A6_9ACTN</name>